<keyword evidence="2" id="KW-1185">Reference proteome</keyword>
<comment type="caution">
    <text evidence="1">The sequence shown here is derived from an EMBL/GenBank/DDBJ whole genome shotgun (WGS) entry which is preliminary data.</text>
</comment>
<gene>
    <name evidence="1" type="ORF">KZ820_14500</name>
</gene>
<sequence length="87" mass="9802">MPDDSPPHMPEAENASWRRSLETVAALQARTREAGEDTAEADEKLRRTLELATDQELLTEWMKTTWESGDPAMTALAAEVERRGLDF</sequence>
<dbReference type="RefSeq" id="WP_219749328.1">
    <property type="nucleotide sequence ID" value="NZ_JAHXZN010000005.1"/>
</dbReference>
<name>A0ABS7BRB2_9SPHN</name>
<organism evidence="1 2">
    <name type="scientific">Sphingomonas citri</name>
    <dbReference type="NCBI Taxonomy" id="2862499"/>
    <lineage>
        <taxon>Bacteria</taxon>
        <taxon>Pseudomonadati</taxon>
        <taxon>Pseudomonadota</taxon>
        <taxon>Alphaproteobacteria</taxon>
        <taxon>Sphingomonadales</taxon>
        <taxon>Sphingomonadaceae</taxon>
        <taxon>Sphingomonas</taxon>
    </lineage>
</organism>
<protein>
    <submittedName>
        <fullName evidence="1">Uncharacterized protein</fullName>
    </submittedName>
</protein>
<proteinExistence type="predicted"/>
<dbReference type="Proteomes" id="UP000759103">
    <property type="component" value="Unassembled WGS sequence"/>
</dbReference>
<dbReference type="EMBL" id="JAHXZN010000005">
    <property type="protein sequence ID" value="MBW6531949.1"/>
    <property type="molecule type" value="Genomic_DNA"/>
</dbReference>
<reference evidence="1 2" key="1">
    <citation type="submission" date="2021-07" db="EMBL/GenBank/DDBJ databases">
        <title>Sphingomonas sp.</title>
        <authorList>
            <person name="Feng G."/>
            <person name="Li J."/>
            <person name="Pan M."/>
        </authorList>
    </citation>
    <scope>NUCLEOTIDE SEQUENCE [LARGE SCALE GENOMIC DNA]</scope>
    <source>
        <strain evidence="1 2">RRHST34</strain>
    </source>
</reference>
<evidence type="ECO:0000313" key="2">
    <source>
        <dbReference type="Proteomes" id="UP000759103"/>
    </source>
</evidence>
<evidence type="ECO:0000313" key="1">
    <source>
        <dbReference type="EMBL" id="MBW6531949.1"/>
    </source>
</evidence>
<accession>A0ABS7BRB2</accession>